<evidence type="ECO:0000313" key="1">
    <source>
        <dbReference type="EMBL" id="PSS21871.1"/>
    </source>
</evidence>
<gene>
    <name evidence="1" type="ORF">M430DRAFT_49067</name>
</gene>
<proteinExistence type="predicted"/>
<dbReference type="GeneID" id="36576120"/>
<dbReference type="RefSeq" id="XP_024722026.1">
    <property type="nucleotide sequence ID" value="XM_024868039.1"/>
</dbReference>
<dbReference type="AlphaFoldDB" id="A0A2T3B544"/>
<sequence>MASTSMILCWATLNEKRAFQGCQRVICTCPLSPTHNTCCWCLSLTTTDPSGYEDWASGDDNQMVRAQMHHLPDTQRGHATWATRFEIEGSDKFLVQPSNPDTTLIETSTEGSLEFRTEIPSLNI</sequence>
<accession>A0A2T3B544</accession>
<evidence type="ECO:0000313" key="2">
    <source>
        <dbReference type="Proteomes" id="UP000241818"/>
    </source>
</evidence>
<dbReference type="Proteomes" id="UP000241818">
    <property type="component" value="Unassembled WGS sequence"/>
</dbReference>
<dbReference type="EMBL" id="KZ679009">
    <property type="protein sequence ID" value="PSS21871.1"/>
    <property type="molecule type" value="Genomic_DNA"/>
</dbReference>
<name>A0A2T3B544_AMORE</name>
<organism evidence="1 2">
    <name type="scientific">Amorphotheca resinae ATCC 22711</name>
    <dbReference type="NCBI Taxonomy" id="857342"/>
    <lineage>
        <taxon>Eukaryota</taxon>
        <taxon>Fungi</taxon>
        <taxon>Dikarya</taxon>
        <taxon>Ascomycota</taxon>
        <taxon>Pezizomycotina</taxon>
        <taxon>Leotiomycetes</taxon>
        <taxon>Helotiales</taxon>
        <taxon>Amorphothecaceae</taxon>
        <taxon>Amorphotheca</taxon>
    </lineage>
</organism>
<protein>
    <submittedName>
        <fullName evidence="1">Uncharacterized protein</fullName>
    </submittedName>
</protein>
<reference evidence="1 2" key="1">
    <citation type="journal article" date="2018" name="New Phytol.">
        <title>Comparative genomics and transcriptomics depict ericoid mycorrhizal fungi as versatile saprotrophs and plant mutualists.</title>
        <authorList>
            <person name="Martino E."/>
            <person name="Morin E."/>
            <person name="Grelet G.A."/>
            <person name="Kuo A."/>
            <person name="Kohler A."/>
            <person name="Daghino S."/>
            <person name="Barry K.W."/>
            <person name="Cichocki N."/>
            <person name="Clum A."/>
            <person name="Dockter R.B."/>
            <person name="Hainaut M."/>
            <person name="Kuo R.C."/>
            <person name="LaButti K."/>
            <person name="Lindahl B.D."/>
            <person name="Lindquist E.A."/>
            <person name="Lipzen A."/>
            <person name="Khouja H.R."/>
            <person name="Magnuson J."/>
            <person name="Murat C."/>
            <person name="Ohm R.A."/>
            <person name="Singer S.W."/>
            <person name="Spatafora J.W."/>
            <person name="Wang M."/>
            <person name="Veneault-Fourrey C."/>
            <person name="Henrissat B."/>
            <person name="Grigoriev I.V."/>
            <person name="Martin F.M."/>
            <person name="Perotto S."/>
        </authorList>
    </citation>
    <scope>NUCLEOTIDE SEQUENCE [LARGE SCALE GENOMIC DNA]</scope>
    <source>
        <strain evidence="1 2">ATCC 22711</strain>
    </source>
</reference>
<dbReference type="InParanoid" id="A0A2T3B544"/>
<keyword evidence="2" id="KW-1185">Reference proteome</keyword>